<evidence type="ECO:0000256" key="8">
    <source>
        <dbReference type="SAM" id="Coils"/>
    </source>
</evidence>
<keyword evidence="7" id="KW-0325">Glycoprotein</keyword>
<dbReference type="GO" id="GO:0005576">
    <property type="term" value="C:extracellular region"/>
    <property type="evidence" value="ECO:0007669"/>
    <property type="project" value="UniProtKB-SubCell"/>
</dbReference>
<dbReference type="PANTHER" id="PTHR47221:SF6">
    <property type="entry name" value="FIBRINOGEN ALPHA CHAIN"/>
    <property type="match status" value="1"/>
</dbReference>
<evidence type="ECO:0000256" key="9">
    <source>
        <dbReference type="SAM" id="SignalP"/>
    </source>
</evidence>
<reference evidence="12" key="1">
    <citation type="submission" date="2025-08" db="UniProtKB">
        <authorList>
            <consortium name="RefSeq"/>
        </authorList>
    </citation>
    <scope>IDENTIFICATION</scope>
</reference>
<keyword evidence="11" id="KW-1185">Reference proteome</keyword>
<dbReference type="Gene3D" id="4.10.530.10">
    <property type="entry name" value="Gamma-fibrinogen Carboxyl Terminal Fragment, domain 2"/>
    <property type="match status" value="1"/>
</dbReference>
<comment type="subcellular location">
    <subcellularLocation>
        <location evidence="1">Secreted</location>
    </subcellularLocation>
</comment>
<evidence type="ECO:0000256" key="7">
    <source>
        <dbReference type="ARBA" id="ARBA00023180"/>
    </source>
</evidence>
<dbReference type="SUPFAM" id="SSF56496">
    <property type="entry name" value="Fibrinogen C-terminal domain-like"/>
    <property type="match status" value="1"/>
</dbReference>
<dbReference type="GeneID" id="101567618"/>
<keyword evidence="5 8" id="KW-0175">Coiled coil</keyword>
<feature type="domain" description="Fibrinogen C-terminal" evidence="10">
    <location>
        <begin position="221"/>
        <end position="441"/>
    </location>
</feature>
<protein>
    <submittedName>
        <fullName evidence="12">Angiopoietin-4</fullName>
    </submittedName>
</protein>
<organism evidence="11 12">
    <name type="scientific">Octodon degus</name>
    <name type="common">Degu</name>
    <name type="synonym">Sciurus degus</name>
    <dbReference type="NCBI Taxonomy" id="10160"/>
    <lineage>
        <taxon>Eukaryota</taxon>
        <taxon>Metazoa</taxon>
        <taxon>Chordata</taxon>
        <taxon>Craniata</taxon>
        <taxon>Vertebrata</taxon>
        <taxon>Euteleostomi</taxon>
        <taxon>Mammalia</taxon>
        <taxon>Eutheria</taxon>
        <taxon>Euarchontoglires</taxon>
        <taxon>Glires</taxon>
        <taxon>Rodentia</taxon>
        <taxon>Hystricomorpha</taxon>
        <taxon>Octodontidae</taxon>
        <taxon>Octodon</taxon>
    </lineage>
</organism>
<evidence type="ECO:0000313" key="11">
    <source>
        <dbReference type="Proteomes" id="UP000515203"/>
    </source>
</evidence>
<evidence type="ECO:0000256" key="5">
    <source>
        <dbReference type="ARBA" id="ARBA00023054"/>
    </source>
</evidence>
<dbReference type="NCBIfam" id="NF040941">
    <property type="entry name" value="GGGWT_bact"/>
    <property type="match status" value="1"/>
</dbReference>
<dbReference type="SMART" id="SM00186">
    <property type="entry name" value="FBG"/>
    <property type="match status" value="1"/>
</dbReference>
<dbReference type="InterPro" id="IPR037579">
    <property type="entry name" value="FIB_ANG-like"/>
</dbReference>
<dbReference type="CTD" id="51378"/>
<feature type="coiled-coil region" evidence="8">
    <location>
        <begin position="117"/>
        <end position="144"/>
    </location>
</feature>
<feature type="signal peptide" evidence="9">
    <location>
        <begin position="1"/>
        <end position="20"/>
    </location>
</feature>
<dbReference type="PANTHER" id="PTHR47221">
    <property type="entry name" value="FIBRINOGEN ALPHA CHAIN"/>
    <property type="match status" value="1"/>
</dbReference>
<dbReference type="PROSITE" id="PS51406">
    <property type="entry name" value="FIBRINOGEN_C_2"/>
    <property type="match status" value="1"/>
</dbReference>
<dbReference type="InParanoid" id="A0A6P3V8Y7"/>
<keyword evidence="4 9" id="KW-0732">Signal</keyword>
<sequence>MQLGSLLILVATMTAVHVNGQNVDSTQRSHPTSVQGRLLTGTWMEQAENELKNSLLKLQKLKEHIQTILGSELQQAQENMVQNHRTSILQLGTSLLEESTAQTLKLTDIQAQVRNQMSRMEHQMLEALQTTDKLEKQLQAQIRELHNPSRDLETQQRAQLVGLHSLKEQLQQLLDLQSSTFSSVQHNLQAASNSSSQLQQKQGQLLENLQQLMSLVDQGPGPVVLEYQDCDKIHRSGVNVDGIYTILVPNVQEPKRVFCVMDPDGGAWTVIQRRENGTVNFNRNWQDYKQGFGDAAGEHWLGNEAVHHIASSAKYSLRVEVEDWDGNTFSADFGHFQLGSEEQFYRIFLDKHSGVASLQGHLILHNGNFSTRDADHDQCSCNCAVTMSGGWWFDACGASNLNGIYYPAGRHLYKINGIRWPHSAGPMYSLRATRMMIRPSAS</sequence>
<dbReference type="InterPro" id="IPR020837">
    <property type="entry name" value="Fibrinogen_CS"/>
</dbReference>
<dbReference type="Gene3D" id="3.90.215.10">
    <property type="entry name" value="Gamma Fibrinogen, chain A, domain 1"/>
    <property type="match status" value="1"/>
</dbReference>
<accession>A0A6P3V8Y7</accession>
<dbReference type="FunFam" id="3.90.215.10:FF:000001">
    <property type="entry name" value="Tenascin isoform 1"/>
    <property type="match status" value="1"/>
</dbReference>
<dbReference type="Proteomes" id="UP000515203">
    <property type="component" value="Unplaced"/>
</dbReference>
<dbReference type="AlphaFoldDB" id="A0A6P3V8Y7"/>
<dbReference type="CDD" id="cd00087">
    <property type="entry name" value="FReD"/>
    <property type="match status" value="1"/>
</dbReference>
<dbReference type="InterPro" id="IPR002181">
    <property type="entry name" value="Fibrinogen_a/b/g_C_dom"/>
</dbReference>
<dbReference type="GO" id="GO:0007596">
    <property type="term" value="P:blood coagulation"/>
    <property type="evidence" value="ECO:0007669"/>
    <property type="project" value="InterPro"/>
</dbReference>
<dbReference type="InterPro" id="IPR057439">
    <property type="entry name" value="ANG-1/2/4"/>
</dbReference>
<dbReference type="InterPro" id="IPR014716">
    <property type="entry name" value="Fibrinogen_a/b/g_C_1"/>
</dbReference>
<dbReference type="Pfam" id="PF00147">
    <property type="entry name" value="Fibrinogen_C"/>
    <property type="match status" value="1"/>
</dbReference>
<gene>
    <name evidence="12" type="primary">Angpt4</name>
</gene>
<keyword evidence="2" id="KW-0964">Secreted</keyword>
<dbReference type="OrthoDB" id="9933375at2759"/>
<proteinExistence type="predicted"/>
<evidence type="ECO:0000256" key="2">
    <source>
        <dbReference type="ARBA" id="ARBA00022525"/>
    </source>
</evidence>
<evidence type="ECO:0000256" key="3">
    <source>
        <dbReference type="ARBA" id="ARBA00022657"/>
    </source>
</evidence>
<evidence type="ECO:0000313" key="12">
    <source>
        <dbReference type="RefSeq" id="XP_012368530.1"/>
    </source>
</evidence>
<keyword evidence="3" id="KW-0037">Angiogenesis</keyword>
<keyword evidence="6" id="KW-1015">Disulfide bond</keyword>
<dbReference type="GO" id="GO:0001525">
    <property type="term" value="P:angiogenesis"/>
    <property type="evidence" value="ECO:0007669"/>
    <property type="project" value="UniProtKB-KW"/>
</dbReference>
<feature type="chain" id="PRO_5028469103" evidence="9">
    <location>
        <begin position="21"/>
        <end position="442"/>
    </location>
</feature>
<dbReference type="RefSeq" id="XP_012368530.1">
    <property type="nucleotide sequence ID" value="XM_012513076.1"/>
</dbReference>
<dbReference type="PROSITE" id="PS00514">
    <property type="entry name" value="FIBRINOGEN_C_1"/>
    <property type="match status" value="1"/>
</dbReference>
<dbReference type="InterPro" id="IPR036056">
    <property type="entry name" value="Fibrinogen-like_C"/>
</dbReference>
<evidence type="ECO:0000256" key="6">
    <source>
        <dbReference type="ARBA" id="ARBA00023157"/>
    </source>
</evidence>
<name>A0A6P3V8Y7_OCTDE</name>
<evidence type="ECO:0000256" key="4">
    <source>
        <dbReference type="ARBA" id="ARBA00022729"/>
    </source>
</evidence>
<evidence type="ECO:0000259" key="10">
    <source>
        <dbReference type="PROSITE" id="PS51406"/>
    </source>
</evidence>
<dbReference type="Pfam" id="PF25443">
    <property type="entry name" value="ANG-1"/>
    <property type="match status" value="1"/>
</dbReference>
<evidence type="ECO:0000256" key="1">
    <source>
        <dbReference type="ARBA" id="ARBA00004613"/>
    </source>
</evidence>